<sequence>MSIASAGRIAVDSLFDGGNGDLVRIDDSLPRARVDLAIRTDAGCDFRQWFHVRLSGIRGRPVQVRILNAGTCTYPRGFDGYRPVISTDRQRWTRVRGAFDGMVLSFDLDVDADQVDVAYFAPYDLSRHADLVARIGSRPGVERLRLGATVDGRPLDALKIGGVDTGRPVCWIIGRQHPGETMASWWMEGALERLTDPGDAVASRLRSAASFVFVPNMNPDGSARGHLRANAAGANLNREWLAPTLARSPEVAAVRQAMIDTGVAFCLDVHGDEALPHNFIAGFEGIPDLRPGQLDLLADYRDRLDRISPDFQTRAGYPPARPQTGNLTVCTNWVANTFGTLAMTLEQPFKDCVEAPDAQRGWSPDGCRRLAGACLDALAGMTDRLTTGHAA</sequence>
<dbReference type="SUPFAM" id="SSF53187">
    <property type="entry name" value="Zn-dependent exopeptidases"/>
    <property type="match status" value="1"/>
</dbReference>
<comment type="similarity">
    <text evidence="2">Belongs to the peptidase M14 family.</text>
</comment>
<dbReference type="EMBL" id="BMDZ01000094">
    <property type="protein sequence ID" value="GGB60344.1"/>
    <property type="molecule type" value="Genomic_DNA"/>
</dbReference>
<dbReference type="RefSeq" id="WP_229708567.1">
    <property type="nucleotide sequence ID" value="NZ_BMDZ01000094.1"/>
</dbReference>
<feature type="active site" description="Proton donor/acceptor" evidence="2">
    <location>
        <position position="346"/>
    </location>
</feature>
<dbReference type="Gene3D" id="2.60.40.3120">
    <property type="match status" value="1"/>
</dbReference>
<dbReference type="InterPro" id="IPR040626">
    <property type="entry name" value="Pepdidase_M14_N"/>
</dbReference>
<dbReference type="Pfam" id="PF00246">
    <property type="entry name" value="Peptidase_M14"/>
    <property type="match status" value="1"/>
</dbReference>
<protein>
    <recommendedName>
        <fullName evidence="3">Peptidase M14 domain-containing protein</fullName>
    </recommendedName>
</protein>
<dbReference type="Gene3D" id="3.40.630.10">
    <property type="entry name" value="Zn peptidases"/>
    <property type="match status" value="1"/>
</dbReference>
<dbReference type="InterPro" id="IPR050821">
    <property type="entry name" value="Cytosolic_carboxypeptidase"/>
</dbReference>
<evidence type="ECO:0000256" key="1">
    <source>
        <dbReference type="ARBA" id="ARBA00001947"/>
    </source>
</evidence>
<dbReference type="PANTHER" id="PTHR12756">
    <property type="entry name" value="CYTOSOLIC CARBOXYPEPTIDASE"/>
    <property type="match status" value="1"/>
</dbReference>
<accession>A0ABQ1J870</accession>
<dbReference type="Pfam" id="PF18027">
    <property type="entry name" value="Pepdidase_M14_N"/>
    <property type="match status" value="1"/>
</dbReference>
<evidence type="ECO:0000256" key="2">
    <source>
        <dbReference type="PROSITE-ProRule" id="PRU01379"/>
    </source>
</evidence>
<evidence type="ECO:0000313" key="4">
    <source>
        <dbReference type="EMBL" id="GGB60344.1"/>
    </source>
</evidence>
<gene>
    <name evidence="4" type="ORF">GCM10011505_46360</name>
</gene>
<comment type="cofactor">
    <cofactor evidence="1">
        <name>Zn(2+)</name>
        <dbReference type="ChEBI" id="CHEBI:29105"/>
    </cofactor>
</comment>
<feature type="domain" description="Peptidase M14" evidence="3">
    <location>
        <begin position="121"/>
        <end position="385"/>
    </location>
</feature>
<keyword evidence="5" id="KW-1185">Reference proteome</keyword>
<evidence type="ECO:0000259" key="3">
    <source>
        <dbReference type="PROSITE" id="PS52035"/>
    </source>
</evidence>
<proteinExistence type="inferred from homology"/>
<evidence type="ECO:0000313" key="5">
    <source>
        <dbReference type="Proteomes" id="UP000603352"/>
    </source>
</evidence>
<dbReference type="InterPro" id="IPR000834">
    <property type="entry name" value="Peptidase_M14"/>
</dbReference>
<dbReference type="CDD" id="cd06234">
    <property type="entry name" value="M14_PaCCP-like"/>
    <property type="match status" value="1"/>
</dbReference>
<dbReference type="PROSITE" id="PS52035">
    <property type="entry name" value="PEPTIDASE_M14"/>
    <property type="match status" value="1"/>
</dbReference>
<reference evidence="5" key="1">
    <citation type="journal article" date="2019" name="Int. J. Syst. Evol. Microbiol.">
        <title>The Global Catalogue of Microorganisms (GCM) 10K type strain sequencing project: providing services to taxonomists for standard genome sequencing and annotation.</title>
        <authorList>
            <consortium name="The Broad Institute Genomics Platform"/>
            <consortium name="The Broad Institute Genome Sequencing Center for Infectious Disease"/>
            <person name="Wu L."/>
            <person name="Ma J."/>
        </authorList>
    </citation>
    <scope>NUCLEOTIDE SEQUENCE [LARGE SCALE GENOMIC DNA]</scope>
    <source>
        <strain evidence="5">CGMCC 1.10188</strain>
    </source>
</reference>
<name>A0ABQ1J870_9PROT</name>
<organism evidence="4 5">
    <name type="scientific">Tistrella bauzanensis</name>
    <dbReference type="NCBI Taxonomy" id="657419"/>
    <lineage>
        <taxon>Bacteria</taxon>
        <taxon>Pseudomonadati</taxon>
        <taxon>Pseudomonadota</taxon>
        <taxon>Alphaproteobacteria</taxon>
        <taxon>Geminicoccales</taxon>
        <taxon>Geminicoccaceae</taxon>
        <taxon>Tistrella</taxon>
    </lineage>
</organism>
<dbReference type="Proteomes" id="UP000603352">
    <property type="component" value="Unassembled WGS sequence"/>
</dbReference>
<comment type="caution">
    <text evidence="4">The sequence shown here is derived from an EMBL/GenBank/DDBJ whole genome shotgun (WGS) entry which is preliminary data.</text>
</comment>
<dbReference type="PANTHER" id="PTHR12756:SF11">
    <property type="entry name" value="CYTOSOLIC CARBOXYPEPTIDASE 1"/>
    <property type="match status" value="1"/>
</dbReference>